<name>A0A2I0L9G7_PUNGR</name>
<keyword evidence="2" id="KW-1185">Reference proteome</keyword>
<sequence>MTAELSSSRMIRLHCPTLSKTVPLEAREEQKLDLGSIARAFGLEPSSVRLNGHFISRGIDLISSSVTWRSLLRFFSSKGLSTGKDGGAPLIVDGKLLKVGNKSKRKTLSSEDSGLGNGKYFVWKGTQDREGSSANGIGRRHLEEEDIIELPHSKKLKDQGQGSGYGSLLGFKRKHLLEE</sequence>
<dbReference type="PANTHER" id="PTHR39104">
    <property type="entry name" value="AMINO ACID-LIGASE"/>
    <property type="match status" value="1"/>
</dbReference>
<dbReference type="EMBL" id="PGOL01000108">
    <property type="protein sequence ID" value="PKI76766.1"/>
    <property type="molecule type" value="Genomic_DNA"/>
</dbReference>
<comment type="caution">
    <text evidence="1">The sequence shown here is derived from an EMBL/GenBank/DDBJ whole genome shotgun (WGS) entry which is preliminary data.</text>
</comment>
<protein>
    <submittedName>
        <fullName evidence="1">Uncharacterized protein</fullName>
    </submittedName>
</protein>
<feature type="non-terminal residue" evidence="1">
    <location>
        <position position="179"/>
    </location>
</feature>
<evidence type="ECO:0000313" key="2">
    <source>
        <dbReference type="Proteomes" id="UP000233551"/>
    </source>
</evidence>
<organism evidence="1 2">
    <name type="scientific">Punica granatum</name>
    <name type="common">Pomegranate</name>
    <dbReference type="NCBI Taxonomy" id="22663"/>
    <lineage>
        <taxon>Eukaryota</taxon>
        <taxon>Viridiplantae</taxon>
        <taxon>Streptophyta</taxon>
        <taxon>Embryophyta</taxon>
        <taxon>Tracheophyta</taxon>
        <taxon>Spermatophyta</taxon>
        <taxon>Magnoliopsida</taxon>
        <taxon>eudicotyledons</taxon>
        <taxon>Gunneridae</taxon>
        <taxon>Pentapetalae</taxon>
        <taxon>rosids</taxon>
        <taxon>malvids</taxon>
        <taxon>Myrtales</taxon>
        <taxon>Lythraceae</taxon>
        <taxon>Punica</taxon>
    </lineage>
</organism>
<reference evidence="1 2" key="1">
    <citation type="submission" date="2017-11" db="EMBL/GenBank/DDBJ databases">
        <title>De-novo sequencing of pomegranate (Punica granatum L.) genome.</title>
        <authorList>
            <person name="Akparov Z."/>
            <person name="Amiraslanov A."/>
            <person name="Hajiyeva S."/>
            <person name="Abbasov M."/>
            <person name="Kaur K."/>
            <person name="Hamwieh A."/>
            <person name="Solovyev V."/>
            <person name="Salamov A."/>
            <person name="Braich B."/>
            <person name="Kosarev P."/>
            <person name="Mahmoud A."/>
            <person name="Hajiyev E."/>
            <person name="Babayeva S."/>
            <person name="Izzatullayeva V."/>
            <person name="Mammadov A."/>
            <person name="Mammadov A."/>
            <person name="Sharifova S."/>
            <person name="Ojaghi J."/>
            <person name="Eynullazada K."/>
            <person name="Bayramov B."/>
            <person name="Abdulazimova A."/>
            <person name="Shahmuradov I."/>
        </authorList>
    </citation>
    <scope>NUCLEOTIDE SEQUENCE [LARGE SCALE GENOMIC DNA]</scope>
    <source>
        <strain evidence="2">cv. AG2017</strain>
        <tissue evidence="1">Leaf</tissue>
    </source>
</reference>
<dbReference type="STRING" id="22663.A0A2I0L9G7"/>
<gene>
    <name evidence="1" type="ORF">CRG98_002752</name>
</gene>
<accession>A0A2I0L9G7</accession>
<dbReference type="PANTHER" id="PTHR39104:SF1">
    <property type="entry name" value="AMINO ACID-LIGASE"/>
    <property type="match status" value="1"/>
</dbReference>
<proteinExistence type="predicted"/>
<evidence type="ECO:0000313" key="1">
    <source>
        <dbReference type="EMBL" id="PKI76766.1"/>
    </source>
</evidence>
<dbReference type="Proteomes" id="UP000233551">
    <property type="component" value="Unassembled WGS sequence"/>
</dbReference>
<dbReference type="AlphaFoldDB" id="A0A2I0L9G7"/>